<evidence type="ECO:0000313" key="2">
    <source>
        <dbReference type="Proteomes" id="UP000756703"/>
    </source>
</evidence>
<gene>
    <name evidence="1" type="ORF">HY473_01505</name>
</gene>
<organism evidence="1 2">
    <name type="scientific">Candidatus Sungiibacteriota bacterium</name>
    <dbReference type="NCBI Taxonomy" id="2750080"/>
    <lineage>
        <taxon>Bacteria</taxon>
        <taxon>Candidatus Sungiibacteriota</taxon>
    </lineage>
</organism>
<dbReference type="AlphaFoldDB" id="A0A933DRW6"/>
<comment type="caution">
    <text evidence="1">The sequence shown here is derived from an EMBL/GenBank/DDBJ whole genome shotgun (WGS) entry which is preliminary data.</text>
</comment>
<dbReference type="EMBL" id="JACQMI010000013">
    <property type="protein sequence ID" value="MBI4132761.1"/>
    <property type="molecule type" value="Genomic_DNA"/>
</dbReference>
<name>A0A933DRW6_9BACT</name>
<evidence type="ECO:0000313" key="1">
    <source>
        <dbReference type="EMBL" id="MBI4132761.1"/>
    </source>
</evidence>
<sequence>MALATTQGKDFALRALAERREWSKTRERIDNGRGYAGDPMHFDCITCGGDIVVPENYINRPKLCRECTALKDAGWLE</sequence>
<protein>
    <submittedName>
        <fullName evidence="1">Uncharacterized protein</fullName>
    </submittedName>
</protein>
<dbReference type="Proteomes" id="UP000756703">
    <property type="component" value="Unassembled WGS sequence"/>
</dbReference>
<accession>A0A933DRW6</accession>
<proteinExistence type="predicted"/>
<reference evidence="1" key="1">
    <citation type="submission" date="2020-07" db="EMBL/GenBank/DDBJ databases">
        <title>Huge and variable diversity of episymbiotic CPR bacteria and DPANN archaea in groundwater ecosystems.</title>
        <authorList>
            <person name="He C.Y."/>
            <person name="Keren R."/>
            <person name="Whittaker M."/>
            <person name="Farag I.F."/>
            <person name="Doudna J."/>
            <person name="Cate J.H.D."/>
            <person name="Banfield J.F."/>
        </authorList>
    </citation>
    <scope>NUCLEOTIDE SEQUENCE</scope>
    <source>
        <strain evidence="1">NC_groundwater_1225_Ag_S-0.1um_56_177</strain>
    </source>
</reference>